<proteinExistence type="predicted"/>
<gene>
    <name evidence="1" type="ORF">BN938_2098</name>
</gene>
<evidence type="ECO:0000313" key="1">
    <source>
        <dbReference type="EMBL" id="CDN32171.1"/>
    </source>
</evidence>
<protein>
    <submittedName>
        <fullName evidence="1">Uncharacterized protein</fullName>
    </submittedName>
</protein>
<dbReference type="EMBL" id="HG934468">
    <property type="protein sequence ID" value="CDN32171.1"/>
    <property type="molecule type" value="Genomic_DNA"/>
</dbReference>
<dbReference type="Proteomes" id="UP000027616">
    <property type="component" value="Chromosome I"/>
</dbReference>
<accession>A0A060R993</accession>
<dbReference type="KEGG" id="rbc:BN938_2098"/>
<sequence>MTKTNKVYAAVGTKLYFVPSVGFYRLLLLANIEHDKPFKKYLFDI</sequence>
<organism evidence="1 2">
    <name type="scientific">Mucinivorans hirudinis</name>
    <dbReference type="NCBI Taxonomy" id="1433126"/>
    <lineage>
        <taxon>Bacteria</taxon>
        <taxon>Pseudomonadati</taxon>
        <taxon>Bacteroidota</taxon>
        <taxon>Bacteroidia</taxon>
        <taxon>Bacteroidales</taxon>
        <taxon>Rikenellaceae</taxon>
        <taxon>Mucinivorans</taxon>
    </lineage>
</organism>
<dbReference type="HOGENOM" id="CLU_3202191_0_0_10"/>
<dbReference type="STRING" id="1433126.BN938_2098"/>
<name>A0A060R993_9BACT</name>
<evidence type="ECO:0000313" key="2">
    <source>
        <dbReference type="Proteomes" id="UP000027616"/>
    </source>
</evidence>
<dbReference type="AlphaFoldDB" id="A0A060R993"/>
<reference evidence="1 2" key="1">
    <citation type="journal article" date="2015" name="Genome Announc.">
        <title>Complete Genome Sequence of the Novel Leech Symbiont Mucinivorans hirudinis M3T.</title>
        <authorList>
            <person name="Nelson M.C."/>
            <person name="Bomar L."/>
            <person name="Graf J."/>
        </authorList>
    </citation>
    <scope>NUCLEOTIDE SEQUENCE [LARGE SCALE GENOMIC DNA]</scope>
    <source>
        <strain evidence="2">M3</strain>
    </source>
</reference>
<keyword evidence="2" id="KW-1185">Reference proteome</keyword>